<name>A0A1Y6CVK4_9GAMM</name>
<protein>
    <recommendedName>
        <fullName evidence="3">Phage Tail Collar Domain</fullName>
    </recommendedName>
</protein>
<evidence type="ECO:0000313" key="2">
    <source>
        <dbReference type="Proteomes" id="UP000192923"/>
    </source>
</evidence>
<accession>A0A1Y6CVK4</accession>
<keyword evidence="2" id="KW-1185">Reference proteome</keyword>
<gene>
    <name evidence="1" type="ORF">SAMN02949497_1678</name>
</gene>
<dbReference type="STRING" id="1760988.SAMN02949497_1678"/>
<dbReference type="CDD" id="cd19958">
    <property type="entry name" value="pyocin_knob"/>
    <property type="match status" value="2"/>
</dbReference>
<dbReference type="RefSeq" id="WP_085211676.1">
    <property type="nucleotide sequence ID" value="NZ_FXAM01000001.1"/>
</dbReference>
<dbReference type="OrthoDB" id="9810174at2"/>
<dbReference type="AlphaFoldDB" id="A0A1Y6CVK4"/>
<dbReference type="Proteomes" id="UP000192923">
    <property type="component" value="Unassembled WGS sequence"/>
</dbReference>
<organism evidence="1 2">
    <name type="scientific">Methylomagnum ishizawai</name>
    <dbReference type="NCBI Taxonomy" id="1760988"/>
    <lineage>
        <taxon>Bacteria</taxon>
        <taxon>Pseudomonadati</taxon>
        <taxon>Pseudomonadota</taxon>
        <taxon>Gammaproteobacteria</taxon>
        <taxon>Methylococcales</taxon>
        <taxon>Methylococcaceae</taxon>
        <taxon>Methylomagnum</taxon>
    </lineage>
</organism>
<evidence type="ECO:0008006" key="3">
    <source>
        <dbReference type="Google" id="ProtNLM"/>
    </source>
</evidence>
<sequence>MQRITHPSAAAELPSARDYGSAPGYFIQRDVENGIAGTLVTNDWLNAVQEELINVVIAGGGTPNAANLGQVAAAISALIAAAMVPVWNRIGGANGDVAGYIAPDIDALYVPGEYYYGTSTGGTKPSTYGLVKVWRETDRLIYQVAQASSTGRLYSRYINRDSGDGWSDWECPAAAADLALSRQGGVDGNLLEHPAPDIDALYVPGEYYYSPSTAGTKPSDYGLVKVWRESAGTIYQHAQHSGDGRFSTRYYTSGSWTEWHLFAPYLARDGSIVGGPGEQVFAAGSTDFQRGTSYQGDLLTVNGPGVGASHFGEETWWMSMGSWPISGTGDPGDPVIYAGMFVRVA</sequence>
<proteinExistence type="predicted"/>
<evidence type="ECO:0000313" key="1">
    <source>
        <dbReference type="EMBL" id="SMF94367.1"/>
    </source>
</evidence>
<dbReference type="EMBL" id="FXAM01000001">
    <property type="protein sequence ID" value="SMF94367.1"/>
    <property type="molecule type" value="Genomic_DNA"/>
</dbReference>
<reference evidence="1 2" key="1">
    <citation type="submission" date="2016-12" db="EMBL/GenBank/DDBJ databases">
        <authorList>
            <person name="Song W.-J."/>
            <person name="Kurnit D.M."/>
        </authorList>
    </citation>
    <scope>NUCLEOTIDE SEQUENCE [LARGE SCALE GENOMIC DNA]</scope>
    <source>
        <strain evidence="1 2">175</strain>
    </source>
</reference>